<dbReference type="PANTHER" id="PTHR24419">
    <property type="entry name" value="INTERLEUKIN-1 RECEPTOR-ASSOCIATED KINASE"/>
    <property type="match status" value="1"/>
</dbReference>
<evidence type="ECO:0000313" key="4">
    <source>
        <dbReference type="WBParaSite" id="GPUH_0002409501-mRNA-1"/>
    </source>
</evidence>
<dbReference type="GO" id="GO:0072354">
    <property type="term" value="F:histone H3T3 kinase activity"/>
    <property type="evidence" value="ECO:0007669"/>
    <property type="project" value="TreeGrafter"/>
</dbReference>
<keyword evidence="1" id="KW-0067">ATP-binding</keyword>
<keyword evidence="1" id="KW-0547">Nucleotide-binding</keyword>
<dbReference type="InterPro" id="IPR011009">
    <property type="entry name" value="Kinase-like_dom_sf"/>
</dbReference>
<dbReference type="GO" id="GO:0035556">
    <property type="term" value="P:intracellular signal transduction"/>
    <property type="evidence" value="ECO:0007669"/>
    <property type="project" value="TreeGrafter"/>
</dbReference>
<dbReference type="EMBL" id="UYRT01099947">
    <property type="protein sequence ID" value="VDN42347.1"/>
    <property type="molecule type" value="Genomic_DNA"/>
</dbReference>
<reference evidence="2 3" key="2">
    <citation type="submission" date="2018-11" db="EMBL/GenBank/DDBJ databases">
        <authorList>
            <consortium name="Pathogen Informatics"/>
        </authorList>
    </citation>
    <scope>NUCLEOTIDE SEQUENCE [LARGE SCALE GENOMIC DNA]</scope>
</reference>
<dbReference type="PANTHER" id="PTHR24419:SF18">
    <property type="entry name" value="SERINE_THREONINE-PROTEIN KINASE HASPIN"/>
    <property type="match status" value="1"/>
</dbReference>
<dbReference type="SUPFAM" id="SSF56112">
    <property type="entry name" value="Protein kinase-like (PK-like)"/>
    <property type="match status" value="1"/>
</dbReference>
<dbReference type="GO" id="GO:0000278">
    <property type="term" value="P:mitotic cell cycle"/>
    <property type="evidence" value="ECO:0007669"/>
    <property type="project" value="TreeGrafter"/>
</dbReference>
<dbReference type="AlphaFoldDB" id="A0A183ESX4"/>
<sequence length="160" mass="18562">MMKVDKDSRPYYLSGFHWTAMYARARDYRKELFHVCCQPNIRTWRTEKAIDLSNPVKLGEGTFGEVFLVKFEAKTVALKIIPVGGKKLINGDRQKTFREIVAELIVSKELSDLNRYEDGFSTEGFIRLMGTAVVKGIYPKTLVKAWEEYDEQYKSENEHP</sequence>
<dbReference type="GO" id="GO:0005737">
    <property type="term" value="C:cytoplasm"/>
    <property type="evidence" value="ECO:0007669"/>
    <property type="project" value="TreeGrafter"/>
</dbReference>
<evidence type="ECO:0000313" key="2">
    <source>
        <dbReference type="EMBL" id="VDN42347.1"/>
    </source>
</evidence>
<proteinExistence type="predicted"/>
<dbReference type="Gene3D" id="3.30.200.20">
    <property type="entry name" value="Phosphorylase Kinase, domain 1"/>
    <property type="match status" value="1"/>
</dbReference>
<dbReference type="InterPro" id="IPR017441">
    <property type="entry name" value="Protein_kinase_ATP_BS"/>
</dbReference>
<gene>
    <name evidence="2" type="ORF">GPUH_LOCUS24067</name>
</gene>
<dbReference type="WBParaSite" id="GPUH_0002409501-mRNA-1">
    <property type="protein sequence ID" value="GPUH_0002409501-mRNA-1"/>
    <property type="gene ID" value="GPUH_0002409501"/>
</dbReference>
<feature type="binding site" evidence="1">
    <location>
        <position position="79"/>
    </location>
    <ligand>
        <name>ATP</name>
        <dbReference type="ChEBI" id="CHEBI:30616"/>
    </ligand>
</feature>
<dbReference type="GO" id="GO:0005524">
    <property type="term" value="F:ATP binding"/>
    <property type="evidence" value="ECO:0007669"/>
    <property type="project" value="UniProtKB-UniRule"/>
</dbReference>
<keyword evidence="3" id="KW-1185">Reference proteome</keyword>
<evidence type="ECO:0000313" key="3">
    <source>
        <dbReference type="Proteomes" id="UP000271098"/>
    </source>
</evidence>
<dbReference type="PROSITE" id="PS00107">
    <property type="entry name" value="PROTEIN_KINASE_ATP"/>
    <property type="match status" value="1"/>
</dbReference>
<reference evidence="4" key="1">
    <citation type="submission" date="2016-06" db="UniProtKB">
        <authorList>
            <consortium name="WormBaseParasite"/>
        </authorList>
    </citation>
    <scope>IDENTIFICATION</scope>
</reference>
<dbReference type="Proteomes" id="UP000271098">
    <property type="component" value="Unassembled WGS sequence"/>
</dbReference>
<protein>
    <submittedName>
        <fullName evidence="4">Protein kinase domain-containing protein</fullName>
    </submittedName>
</protein>
<name>A0A183ESX4_9BILA</name>
<accession>A0A183ESX4</accession>
<dbReference type="GO" id="GO:0005634">
    <property type="term" value="C:nucleus"/>
    <property type="evidence" value="ECO:0007669"/>
    <property type="project" value="TreeGrafter"/>
</dbReference>
<dbReference type="OrthoDB" id="21018at2759"/>
<organism evidence="4">
    <name type="scientific">Gongylonema pulchrum</name>
    <dbReference type="NCBI Taxonomy" id="637853"/>
    <lineage>
        <taxon>Eukaryota</taxon>
        <taxon>Metazoa</taxon>
        <taxon>Ecdysozoa</taxon>
        <taxon>Nematoda</taxon>
        <taxon>Chromadorea</taxon>
        <taxon>Rhabditida</taxon>
        <taxon>Spirurina</taxon>
        <taxon>Spiruromorpha</taxon>
        <taxon>Spiruroidea</taxon>
        <taxon>Gongylonematidae</taxon>
        <taxon>Gongylonema</taxon>
    </lineage>
</organism>
<evidence type="ECO:0000256" key="1">
    <source>
        <dbReference type="PROSITE-ProRule" id="PRU10141"/>
    </source>
</evidence>